<accession>A0A2S7T5E3</accession>
<dbReference type="Gene3D" id="3.30.530.20">
    <property type="match status" value="1"/>
</dbReference>
<organism evidence="2 3">
    <name type="scientific">Aureicoccus marinus</name>
    <dbReference type="NCBI Taxonomy" id="754435"/>
    <lineage>
        <taxon>Bacteria</taxon>
        <taxon>Pseudomonadati</taxon>
        <taxon>Bacteroidota</taxon>
        <taxon>Flavobacteriia</taxon>
        <taxon>Flavobacteriales</taxon>
        <taxon>Flavobacteriaceae</taxon>
        <taxon>Aureicoccus</taxon>
    </lineage>
</organism>
<dbReference type="RefSeq" id="WP_105000459.1">
    <property type="nucleotide sequence ID" value="NZ_MQVX01000001.1"/>
</dbReference>
<reference evidence="3" key="1">
    <citation type="submission" date="2016-11" db="EMBL/GenBank/DDBJ databases">
        <title>Trade-off between light-utilization and light-protection in marine flavobacteria.</title>
        <authorList>
            <person name="Kumagai Y."/>
            <person name="Yoshizawa S."/>
            <person name="Kogure K."/>
        </authorList>
    </citation>
    <scope>NUCLEOTIDE SEQUENCE [LARGE SCALE GENOMIC DNA]</scope>
    <source>
        <strain evidence="3">SG-18</strain>
    </source>
</reference>
<evidence type="ECO:0000256" key="1">
    <source>
        <dbReference type="SAM" id="Phobius"/>
    </source>
</evidence>
<protein>
    <submittedName>
        <fullName evidence="2">Polyketide cyclase</fullName>
    </submittedName>
</protein>
<comment type="caution">
    <text evidence="2">The sequence shown here is derived from an EMBL/GenBank/DDBJ whole genome shotgun (WGS) entry which is preliminary data.</text>
</comment>
<evidence type="ECO:0000313" key="2">
    <source>
        <dbReference type="EMBL" id="PQJ14818.1"/>
    </source>
</evidence>
<dbReference type="AlphaFoldDB" id="A0A2S7T5E3"/>
<dbReference type="CDD" id="cd07818">
    <property type="entry name" value="SRPBCC_1"/>
    <property type="match status" value="1"/>
</dbReference>
<feature type="transmembrane region" description="Helical" evidence="1">
    <location>
        <begin position="6"/>
        <end position="22"/>
    </location>
</feature>
<sequence length="175" mass="20089">MSILIYIVTGLIMLFLILVILAPKGYDVSRSIVVDRSKAEVYHHLKSLKNQDNWSPWSKKDPNMKKEFHGEDGTVGSMTAWEGNKEVGSGEQEITALQKNERIESKLRFLKPWKSESDCYFQLHETEDQKTKVTWGFTGQNAFPLSIMMLFMSMDKMVGPDFEEGLQGLKNHLEN</sequence>
<dbReference type="EMBL" id="MQVX01000001">
    <property type="protein sequence ID" value="PQJ14818.1"/>
    <property type="molecule type" value="Genomic_DNA"/>
</dbReference>
<dbReference type="OrthoDB" id="9807923at2"/>
<evidence type="ECO:0000313" key="3">
    <source>
        <dbReference type="Proteomes" id="UP000239366"/>
    </source>
</evidence>
<gene>
    <name evidence="2" type="ORF">BST99_02880</name>
</gene>
<dbReference type="Pfam" id="PF10604">
    <property type="entry name" value="Polyketide_cyc2"/>
    <property type="match status" value="1"/>
</dbReference>
<dbReference type="InterPro" id="IPR019587">
    <property type="entry name" value="Polyketide_cyclase/dehydratase"/>
</dbReference>
<keyword evidence="3" id="KW-1185">Reference proteome</keyword>
<proteinExistence type="predicted"/>
<dbReference type="Proteomes" id="UP000239366">
    <property type="component" value="Unassembled WGS sequence"/>
</dbReference>
<dbReference type="SUPFAM" id="SSF55961">
    <property type="entry name" value="Bet v1-like"/>
    <property type="match status" value="1"/>
</dbReference>
<keyword evidence="1" id="KW-0812">Transmembrane</keyword>
<keyword evidence="1" id="KW-0472">Membrane</keyword>
<keyword evidence="1" id="KW-1133">Transmembrane helix</keyword>
<dbReference type="InterPro" id="IPR023393">
    <property type="entry name" value="START-like_dom_sf"/>
</dbReference>
<name>A0A2S7T5E3_9FLAO</name>